<dbReference type="InterPro" id="IPR050190">
    <property type="entry name" value="UPF0213_domain"/>
</dbReference>
<evidence type="ECO:0000313" key="3">
    <source>
        <dbReference type="EMBL" id="MDQ7918225.1"/>
    </source>
</evidence>
<dbReference type="Proteomes" id="UP001230915">
    <property type="component" value="Unassembled WGS sequence"/>
</dbReference>
<dbReference type="Pfam" id="PF01541">
    <property type="entry name" value="GIY-YIG"/>
    <property type="match status" value="1"/>
</dbReference>
<dbReference type="SUPFAM" id="SSF82771">
    <property type="entry name" value="GIY-YIG endonuclease"/>
    <property type="match status" value="1"/>
</dbReference>
<feature type="domain" description="GIY-YIG" evidence="2">
    <location>
        <begin position="1"/>
        <end position="77"/>
    </location>
</feature>
<sequence>MHFVYVLYSFKFDRFYVGMTKDIEQRLSEHNSKRNTSTKAFVPWEVVHTEEYNTQAEARAREKYLKSAAGRRWRKNNIRPRGATEYPPDPN</sequence>
<dbReference type="RefSeq" id="WP_308865219.1">
    <property type="nucleotide sequence ID" value="NZ_JAVHUL010000035.1"/>
</dbReference>
<comment type="similarity">
    <text evidence="1">Belongs to the UPF0213 family.</text>
</comment>
<evidence type="ECO:0000313" key="4">
    <source>
        <dbReference type="Proteomes" id="UP001230915"/>
    </source>
</evidence>
<dbReference type="InterPro" id="IPR035901">
    <property type="entry name" value="GIY-YIG_endonuc_sf"/>
</dbReference>
<dbReference type="EMBL" id="JAVHUL010000035">
    <property type="protein sequence ID" value="MDQ7918225.1"/>
    <property type="molecule type" value="Genomic_DNA"/>
</dbReference>
<accession>A0ABU1A3E1</accession>
<dbReference type="PANTHER" id="PTHR34477">
    <property type="entry name" value="UPF0213 PROTEIN YHBQ"/>
    <property type="match status" value="1"/>
</dbReference>
<reference evidence="3 4" key="1">
    <citation type="submission" date="2023-08" db="EMBL/GenBank/DDBJ databases">
        <title>Mesonia sp. MT50, isolated from deep-sea sediment of the Mariana Trench.</title>
        <authorList>
            <person name="Fu H."/>
        </authorList>
    </citation>
    <scope>NUCLEOTIDE SEQUENCE [LARGE SCALE GENOMIC DNA]</scope>
    <source>
        <strain evidence="3 4">MT50</strain>
    </source>
</reference>
<dbReference type="PROSITE" id="PS50164">
    <property type="entry name" value="GIY_YIG"/>
    <property type="match status" value="1"/>
</dbReference>
<gene>
    <name evidence="3" type="ORF">RBU60_11620</name>
</gene>
<protein>
    <submittedName>
        <fullName evidence="3">GIY-YIG nuclease family protein</fullName>
    </submittedName>
</protein>
<dbReference type="PANTHER" id="PTHR34477:SF5">
    <property type="entry name" value="BSL5627 PROTEIN"/>
    <property type="match status" value="1"/>
</dbReference>
<name>A0ABU1A3E1_9FLAO</name>
<evidence type="ECO:0000259" key="2">
    <source>
        <dbReference type="PROSITE" id="PS50164"/>
    </source>
</evidence>
<proteinExistence type="inferred from homology"/>
<organism evidence="3 4">
    <name type="scientific">Mesonia profundi</name>
    <dbReference type="NCBI Taxonomy" id="3070998"/>
    <lineage>
        <taxon>Bacteria</taxon>
        <taxon>Pseudomonadati</taxon>
        <taxon>Bacteroidota</taxon>
        <taxon>Flavobacteriia</taxon>
        <taxon>Flavobacteriales</taxon>
        <taxon>Flavobacteriaceae</taxon>
        <taxon>Mesonia</taxon>
    </lineage>
</organism>
<comment type="caution">
    <text evidence="3">The sequence shown here is derived from an EMBL/GenBank/DDBJ whole genome shotgun (WGS) entry which is preliminary data.</text>
</comment>
<evidence type="ECO:0000256" key="1">
    <source>
        <dbReference type="ARBA" id="ARBA00007435"/>
    </source>
</evidence>
<keyword evidence="4" id="KW-1185">Reference proteome</keyword>
<dbReference type="InterPro" id="IPR000305">
    <property type="entry name" value="GIY-YIG_endonuc"/>
</dbReference>
<dbReference type="CDD" id="cd10449">
    <property type="entry name" value="GIY-YIG_SLX1_like"/>
    <property type="match status" value="1"/>
</dbReference>
<dbReference type="Gene3D" id="3.40.1440.10">
    <property type="entry name" value="GIY-YIG endonuclease"/>
    <property type="match status" value="1"/>
</dbReference>